<dbReference type="AlphaFoldDB" id="A0A6A5U705"/>
<keyword evidence="9" id="KW-1185">Reference proteome</keyword>
<dbReference type="Gene3D" id="2.60.40.1180">
    <property type="entry name" value="Golgi alpha-mannosidase II"/>
    <property type="match status" value="1"/>
</dbReference>
<dbReference type="Proteomes" id="UP000800035">
    <property type="component" value="Unassembled WGS sequence"/>
</dbReference>
<dbReference type="PIRSF" id="PIRSF001021">
    <property type="entry name" value="Alph-amls_thrmst"/>
    <property type="match status" value="1"/>
</dbReference>
<keyword evidence="5" id="KW-0119">Carbohydrate metabolism</keyword>
<comment type="cofactor">
    <cofactor evidence="1">
        <name>Ca(2+)</name>
        <dbReference type="ChEBI" id="CHEBI:29108"/>
    </cofactor>
</comment>
<dbReference type="InterPro" id="IPR006047">
    <property type="entry name" value="GH13_cat_dom"/>
</dbReference>
<dbReference type="OrthoDB" id="550577at2759"/>
<evidence type="ECO:0000313" key="9">
    <source>
        <dbReference type="Proteomes" id="UP000800035"/>
    </source>
</evidence>
<evidence type="ECO:0000256" key="4">
    <source>
        <dbReference type="ARBA" id="ARBA00022801"/>
    </source>
</evidence>
<organism evidence="8 9">
    <name type="scientific">Byssothecium circinans</name>
    <dbReference type="NCBI Taxonomy" id="147558"/>
    <lineage>
        <taxon>Eukaryota</taxon>
        <taxon>Fungi</taxon>
        <taxon>Dikarya</taxon>
        <taxon>Ascomycota</taxon>
        <taxon>Pezizomycotina</taxon>
        <taxon>Dothideomycetes</taxon>
        <taxon>Pleosporomycetidae</taxon>
        <taxon>Pleosporales</taxon>
        <taxon>Massarineae</taxon>
        <taxon>Massarinaceae</taxon>
        <taxon>Byssothecium</taxon>
    </lineage>
</organism>
<dbReference type="GO" id="GO:0005975">
    <property type="term" value="P:carbohydrate metabolic process"/>
    <property type="evidence" value="ECO:0007669"/>
    <property type="project" value="InterPro"/>
</dbReference>
<dbReference type="SUPFAM" id="SSF51011">
    <property type="entry name" value="Glycosyl hydrolase domain"/>
    <property type="match status" value="1"/>
</dbReference>
<name>A0A6A5U705_9PLEO</name>
<keyword evidence="3" id="KW-0479">Metal-binding</keyword>
<gene>
    <name evidence="8" type="ORF">CC80DRAFT_514010</name>
</gene>
<evidence type="ECO:0000259" key="7">
    <source>
        <dbReference type="SMART" id="SM00642"/>
    </source>
</evidence>
<dbReference type="NCBIfam" id="NF006969">
    <property type="entry name" value="PRK09441.1-2"/>
    <property type="match status" value="1"/>
</dbReference>
<sequence length="503" mass="57604">MTRLPNPVPLEAFHWHTPADHKHWRRLQCALPSLSAIGITDLWLPPGSKGEDAESKGYNIYDAWDLGEFDQKGTLATKWGTKEDLVHLAAHGKNHGIGLMWDAILNHRAFADATELVKVMEVNPRDRREDITEPFDIVAWSKFNFEGRNGKYSSFKFNKHHFNGTDWDQRTEKRSIYRCVEDGKNWAQDVGKLQGNTDYLMFENIDYTNREVVEDTTRWGEWIVEELGLSGFRLDAVQHYSWNFADRWTQHLKKMSPNGLLCVGEFWSGNVNELFEWMANMSPDFKLYDVPHSYRDLRAVFQDTLVERKPDAAVTFLRNYDTQKGQDMETPISYAFTPHAYSLLLLREGGHPCVFFGDLYGITTGPYPEGPTCYGKLPDLILARKLYAYGAQAEFFNRSDCIGWTRAGTEARPDGMAVVLSWSQSEEYESSGPSISMNVGFEHAGEVWTDVLGFEWSAIVIDEEGWGKFPYQRNGMACFVNKAAEGRERFPVQFNADFQGLLV</sequence>
<dbReference type="EMBL" id="ML976983">
    <property type="protein sequence ID" value="KAF1960474.1"/>
    <property type="molecule type" value="Genomic_DNA"/>
</dbReference>
<evidence type="ECO:0000256" key="5">
    <source>
        <dbReference type="ARBA" id="ARBA00023277"/>
    </source>
</evidence>
<proteinExistence type="inferred from homology"/>
<keyword evidence="6" id="KW-0326">Glycosidase</keyword>
<dbReference type="InterPro" id="IPR013780">
    <property type="entry name" value="Glyco_hydro_b"/>
</dbReference>
<dbReference type="Gene3D" id="2.40.30.140">
    <property type="match status" value="1"/>
</dbReference>
<dbReference type="SUPFAM" id="SSF51445">
    <property type="entry name" value="(Trans)glycosidases"/>
    <property type="match status" value="1"/>
</dbReference>
<evidence type="ECO:0000256" key="6">
    <source>
        <dbReference type="ARBA" id="ARBA00023295"/>
    </source>
</evidence>
<dbReference type="CDD" id="cd11318">
    <property type="entry name" value="AmyAc_bac_fung_AmyA"/>
    <property type="match status" value="1"/>
</dbReference>
<dbReference type="GO" id="GO:0004553">
    <property type="term" value="F:hydrolase activity, hydrolyzing O-glycosyl compounds"/>
    <property type="evidence" value="ECO:0007669"/>
    <property type="project" value="InterPro"/>
</dbReference>
<dbReference type="InterPro" id="IPR013776">
    <property type="entry name" value="A-amylase_thermo"/>
</dbReference>
<dbReference type="Gene3D" id="3.20.20.80">
    <property type="entry name" value="Glycosidases"/>
    <property type="match status" value="1"/>
</dbReference>
<accession>A0A6A5U705</accession>
<dbReference type="SMART" id="SM00642">
    <property type="entry name" value="Aamy"/>
    <property type="match status" value="1"/>
</dbReference>
<evidence type="ECO:0000256" key="3">
    <source>
        <dbReference type="ARBA" id="ARBA00022723"/>
    </source>
</evidence>
<feature type="domain" description="Glycosyl hydrolase family 13 catalytic" evidence="7">
    <location>
        <begin position="7"/>
        <end position="384"/>
    </location>
</feature>
<keyword evidence="4" id="KW-0378">Hydrolase</keyword>
<evidence type="ECO:0000256" key="2">
    <source>
        <dbReference type="ARBA" id="ARBA00008061"/>
    </source>
</evidence>
<evidence type="ECO:0000313" key="8">
    <source>
        <dbReference type="EMBL" id="KAF1960474.1"/>
    </source>
</evidence>
<dbReference type="GO" id="GO:0005509">
    <property type="term" value="F:calcium ion binding"/>
    <property type="evidence" value="ECO:0007669"/>
    <property type="project" value="InterPro"/>
</dbReference>
<dbReference type="Pfam" id="PF00128">
    <property type="entry name" value="Alpha-amylase"/>
    <property type="match status" value="1"/>
</dbReference>
<dbReference type="InterPro" id="IPR017853">
    <property type="entry name" value="GH"/>
</dbReference>
<reference evidence="8" key="1">
    <citation type="journal article" date="2020" name="Stud. Mycol.">
        <title>101 Dothideomycetes genomes: a test case for predicting lifestyles and emergence of pathogens.</title>
        <authorList>
            <person name="Haridas S."/>
            <person name="Albert R."/>
            <person name="Binder M."/>
            <person name="Bloem J."/>
            <person name="Labutti K."/>
            <person name="Salamov A."/>
            <person name="Andreopoulos B."/>
            <person name="Baker S."/>
            <person name="Barry K."/>
            <person name="Bills G."/>
            <person name="Bluhm B."/>
            <person name="Cannon C."/>
            <person name="Castanera R."/>
            <person name="Culley D."/>
            <person name="Daum C."/>
            <person name="Ezra D."/>
            <person name="Gonzalez J."/>
            <person name="Henrissat B."/>
            <person name="Kuo A."/>
            <person name="Liang C."/>
            <person name="Lipzen A."/>
            <person name="Lutzoni F."/>
            <person name="Magnuson J."/>
            <person name="Mondo S."/>
            <person name="Nolan M."/>
            <person name="Ohm R."/>
            <person name="Pangilinan J."/>
            <person name="Park H.-J."/>
            <person name="Ramirez L."/>
            <person name="Alfaro M."/>
            <person name="Sun H."/>
            <person name="Tritt A."/>
            <person name="Yoshinaga Y."/>
            <person name="Zwiers L.-H."/>
            <person name="Turgeon B."/>
            <person name="Goodwin S."/>
            <person name="Spatafora J."/>
            <person name="Crous P."/>
            <person name="Grigoriev I."/>
        </authorList>
    </citation>
    <scope>NUCLEOTIDE SEQUENCE</scope>
    <source>
        <strain evidence="8">CBS 675.92</strain>
    </source>
</reference>
<dbReference type="PANTHER" id="PTHR43447">
    <property type="entry name" value="ALPHA-AMYLASE"/>
    <property type="match status" value="1"/>
</dbReference>
<protein>
    <submittedName>
        <fullName evidence="8">Alpha amylase</fullName>
    </submittedName>
</protein>
<comment type="similarity">
    <text evidence="2">Belongs to the glycosyl hydrolase 13 family.</text>
</comment>
<evidence type="ECO:0000256" key="1">
    <source>
        <dbReference type="ARBA" id="ARBA00001913"/>
    </source>
</evidence>